<keyword evidence="6" id="KW-0736">Signalosome</keyword>
<feature type="compositionally biased region" description="Polar residues" evidence="9">
    <location>
        <begin position="441"/>
        <end position="452"/>
    </location>
</feature>
<evidence type="ECO:0000256" key="5">
    <source>
        <dbReference type="ARBA" id="ARBA00022490"/>
    </source>
</evidence>
<evidence type="ECO:0000256" key="8">
    <source>
        <dbReference type="ARBA" id="ARBA00067814"/>
    </source>
</evidence>
<dbReference type="SMART" id="SM00088">
    <property type="entry name" value="PINT"/>
    <property type="match status" value="1"/>
</dbReference>
<dbReference type="Pfam" id="PF10602">
    <property type="entry name" value="RPN7"/>
    <property type="match status" value="1"/>
</dbReference>
<evidence type="ECO:0000313" key="12">
    <source>
        <dbReference type="Proteomes" id="UP000698800"/>
    </source>
</evidence>
<evidence type="ECO:0000256" key="4">
    <source>
        <dbReference type="ARBA" id="ARBA00011098"/>
    </source>
</evidence>
<organism evidence="11 12">
    <name type="scientific">Glutinoglossum americanum</name>
    <dbReference type="NCBI Taxonomy" id="1670608"/>
    <lineage>
        <taxon>Eukaryota</taxon>
        <taxon>Fungi</taxon>
        <taxon>Dikarya</taxon>
        <taxon>Ascomycota</taxon>
        <taxon>Pezizomycotina</taxon>
        <taxon>Geoglossomycetes</taxon>
        <taxon>Geoglossales</taxon>
        <taxon>Geoglossaceae</taxon>
        <taxon>Glutinoglossum</taxon>
    </lineage>
</organism>
<evidence type="ECO:0000256" key="7">
    <source>
        <dbReference type="ARBA" id="ARBA00023242"/>
    </source>
</evidence>
<evidence type="ECO:0000256" key="6">
    <source>
        <dbReference type="ARBA" id="ARBA00022790"/>
    </source>
</evidence>
<comment type="subunit">
    <text evidence="4">Component of the COP9 signalosome (CSN) complex.</text>
</comment>
<dbReference type="PANTHER" id="PTHR14145">
    <property type="entry name" value="26S PROTESOME SUBUNIT 6"/>
    <property type="match status" value="1"/>
</dbReference>
<evidence type="ECO:0000259" key="10">
    <source>
        <dbReference type="PROSITE" id="PS50250"/>
    </source>
</evidence>
<dbReference type="SUPFAM" id="SSF46785">
    <property type="entry name" value="Winged helix' DNA-binding domain"/>
    <property type="match status" value="1"/>
</dbReference>
<name>A0A9P8I4T3_9PEZI</name>
<dbReference type="EMBL" id="JAGHQL010000147">
    <property type="protein sequence ID" value="KAH0537402.1"/>
    <property type="molecule type" value="Genomic_DNA"/>
</dbReference>
<dbReference type="AlphaFoldDB" id="A0A9P8I4T3"/>
<gene>
    <name evidence="11" type="ORF">FGG08_005801</name>
</gene>
<dbReference type="OrthoDB" id="422427at2759"/>
<dbReference type="InterPro" id="IPR036390">
    <property type="entry name" value="WH_DNA-bd_sf"/>
</dbReference>
<dbReference type="GO" id="GO:0008180">
    <property type="term" value="C:COP9 signalosome"/>
    <property type="evidence" value="ECO:0007669"/>
    <property type="project" value="UniProtKB-KW"/>
</dbReference>
<dbReference type="Proteomes" id="UP000698800">
    <property type="component" value="Unassembled WGS sequence"/>
</dbReference>
<comment type="similarity">
    <text evidence="3">Belongs to the CSN1 family.</text>
</comment>
<dbReference type="PROSITE" id="PS50250">
    <property type="entry name" value="PCI"/>
    <property type="match status" value="1"/>
</dbReference>
<dbReference type="InterPro" id="IPR019585">
    <property type="entry name" value="Rpn7/CSN1"/>
</dbReference>
<keyword evidence="7" id="KW-0539">Nucleus</keyword>
<comment type="subcellular location">
    <subcellularLocation>
        <location evidence="2">Cytoplasm</location>
    </subcellularLocation>
    <subcellularLocation>
        <location evidence="1">Nucleus</location>
    </subcellularLocation>
</comment>
<dbReference type="Pfam" id="PF01399">
    <property type="entry name" value="PCI"/>
    <property type="match status" value="1"/>
</dbReference>
<proteinExistence type="inferred from homology"/>
<keyword evidence="5" id="KW-0963">Cytoplasm</keyword>
<dbReference type="InterPro" id="IPR000717">
    <property type="entry name" value="PCI_dom"/>
</dbReference>
<protein>
    <recommendedName>
        <fullName evidence="8">COP9 signalosome complex subunit 1</fullName>
    </recommendedName>
</protein>
<feature type="domain" description="PCI" evidence="10">
    <location>
        <begin position="225"/>
        <end position="395"/>
    </location>
</feature>
<accession>A0A9P8I4T3</accession>
<comment type="caution">
    <text evidence="11">The sequence shown here is derived from an EMBL/GenBank/DDBJ whole genome shotgun (WGS) entry which is preliminary data.</text>
</comment>
<sequence length="480" mass="52989">MANRADLPPYLVKRIEEGHLVVLDPPKLDLEAYISNYAGRTRFDRCFVIGQTSSYLAVEALKAAVNEAKKGTDASRYAAAVEALQEAAPDDPDAKLDMNWMEATTKQVKAETDRLEFELKGYKNNLIKESIRMGKEDLGSHYFAIGDLSSAKNAYTGMRDYCTTPKHILDMCLKLIIVGIEQTNWMAVQSNVMKIRSLQRSPDEEAQVQPILSTSMGLAHLASANYRDAALNLVSTNPNLGSRFSQVISPNDVAIYGGLCALSSMDRNELQSKVLDNPNFRNFLELEPHIRRAVSFFCNSKYSQCLEALEAYRRDYLLDIHLQRHVAELYYRIRSKSIVQYFIPFSCVTLSSMASAFVTNEESMESELVEMIQRGILDARIDTQNKLLTSTPQTHRLRTSVHTSALLSAKNYEQTARLRLMRMNIVSAGLEVRAPKGTVPATQQVSGVTPSFSGSAASGGGGEGGGRSGLRSGVGGGGRF</sequence>
<dbReference type="InterPro" id="IPR045135">
    <property type="entry name" value="Rpn7_N"/>
</dbReference>
<keyword evidence="12" id="KW-1185">Reference proteome</keyword>
<dbReference type="FunFam" id="1.25.40.570:FF:000022">
    <property type="entry name" value="COP9 signalosome complex subunit 1"/>
    <property type="match status" value="1"/>
</dbReference>
<dbReference type="Gene3D" id="1.25.40.570">
    <property type="match status" value="1"/>
</dbReference>
<feature type="region of interest" description="Disordered" evidence="9">
    <location>
        <begin position="441"/>
        <end position="480"/>
    </location>
</feature>
<evidence type="ECO:0000313" key="11">
    <source>
        <dbReference type="EMBL" id="KAH0537402.1"/>
    </source>
</evidence>
<evidence type="ECO:0000256" key="1">
    <source>
        <dbReference type="ARBA" id="ARBA00004123"/>
    </source>
</evidence>
<feature type="compositionally biased region" description="Gly residues" evidence="9">
    <location>
        <begin position="457"/>
        <end position="480"/>
    </location>
</feature>
<reference evidence="11" key="1">
    <citation type="submission" date="2021-03" db="EMBL/GenBank/DDBJ databases">
        <title>Comparative genomics and phylogenomic investigation of the class Geoglossomycetes provide insights into ecological specialization and systematics.</title>
        <authorList>
            <person name="Melie T."/>
            <person name="Pirro S."/>
            <person name="Miller A.N."/>
            <person name="Quandt A."/>
        </authorList>
    </citation>
    <scope>NUCLEOTIDE SEQUENCE</scope>
    <source>
        <strain evidence="11">GBOQ0MN5Z8</strain>
    </source>
</reference>
<evidence type="ECO:0000256" key="9">
    <source>
        <dbReference type="SAM" id="MobiDB-lite"/>
    </source>
</evidence>
<evidence type="ECO:0000256" key="2">
    <source>
        <dbReference type="ARBA" id="ARBA00004496"/>
    </source>
</evidence>
<evidence type="ECO:0000256" key="3">
    <source>
        <dbReference type="ARBA" id="ARBA00008793"/>
    </source>
</evidence>
<dbReference type="PANTHER" id="PTHR14145:SF2">
    <property type="entry name" value="COP9 SIGNALOSOME COMPLEX SUBUNIT 1"/>
    <property type="match status" value="1"/>
</dbReference>
<dbReference type="GO" id="GO:0005737">
    <property type="term" value="C:cytoplasm"/>
    <property type="evidence" value="ECO:0007669"/>
    <property type="project" value="UniProtKB-SubCell"/>
</dbReference>